<keyword evidence="10" id="KW-1185">Reference proteome</keyword>
<dbReference type="EMBL" id="JAAITT010000027">
    <property type="protein sequence ID" value="NSJ50516.1"/>
    <property type="molecule type" value="Genomic_DNA"/>
</dbReference>
<comment type="pathway">
    <text evidence="6">Carbohydrate metabolism; D-tagatose 6-phosphate degradation; D-glyceraldehyde 3-phosphate and glycerone phosphate from D-tagatose 6-phosphate: step 1/2.</text>
</comment>
<dbReference type="InterPro" id="IPR022463">
    <property type="entry name" value="1-PFruKinase"/>
</dbReference>
<reference evidence="9" key="2">
    <citation type="submission" date="2020-02" db="EMBL/GenBank/DDBJ databases">
        <authorList>
            <person name="Littmann E."/>
            <person name="Sorbara M."/>
        </authorList>
    </citation>
    <scope>NUCLEOTIDE SEQUENCE</scope>
    <source>
        <strain evidence="9">MSK.1.17</strain>
    </source>
</reference>
<dbReference type="GO" id="GO:0009024">
    <property type="term" value="F:tagatose-6-phosphate kinase activity"/>
    <property type="evidence" value="ECO:0007669"/>
    <property type="project" value="UniProtKB-EC"/>
</dbReference>
<keyword evidence="5 6" id="KW-0067">ATP-binding</keyword>
<dbReference type="EC" id="2.7.1.144" evidence="6"/>
<name>A0AAW5BQX3_9FIRM</name>
<comment type="catalytic activity">
    <reaction evidence="6">
        <text>D-tagatofuranose 6-phosphate + ATP = D-tagatofuranose 1,6-bisphosphate + ADP + H(+)</text>
        <dbReference type="Rhea" id="RHEA:12420"/>
        <dbReference type="ChEBI" id="CHEBI:15378"/>
        <dbReference type="ChEBI" id="CHEBI:30616"/>
        <dbReference type="ChEBI" id="CHEBI:58694"/>
        <dbReference type="ChEBI" id="CHEBI:58695"/>
        <dbReference type="ChEBI" id="CHEBI:456216"/>
        <dbReference type="EC" id="2.7.1.144"/>
    </reaction>
</comment>
<evidence type="ECO:0000256" key="4">
    <source>
        <dbReference type="ARBA" id="ARBA00022777"/>
    </source>
</evidence>
<evidence type="ECO:0000256" key="5">
    <source>
        <dbReference type="ARBA" id="ARBA00022840"/>
    </source>
</evidence>
<reference evidence="8" key="3">
    <citation type="submission" date="2022-01" db="EMBL/GenBank/DDBJ databases">
        <title>Collection of gut derived symbiotic bacterial strains cultured from healthy donors.</title>
        <authorList>
            <person name="Lin H."/>
            <person name="Kohout C."/>
            <person name="Waligurski E."/>
            <person name="Pamer E.G."/>
        </authorList>
    </citation>
    <scope>NUCLEOTIDE SEQUENCE</scope>
    <source>
        <strain evidence="8">DFI.6.55</strain>
    </source>
</reference>
<dbReference type="PIRSF" id="PIRSF000535">
    <property type="entry name" value="1PFK/6PFK/LacC"/>
    <property type="match status" value="1"/>
</dbReference>
<organism evidence="8 11">
    <name type="scientific">Enterocloster aldenensis</name>
    <dbReference type="NCBI Taxonomy" id="358742"/>
    <lineage>
        <taxon>Bacteria</taxon>
        <taxon>Bacillati</taxon>
        <taxon>Bacillota</taxon>
        <taxon>Clostridia</taxon>
        <taxon>Lachnospirales</taxon>
        <taxon>Lachnospiraceae</taxon>
        <taxon>Enterocloster</taxon>
    </lineage>
</organism>
<feature type="domain" description="Carbohydrate kinase PfkB" evidence="7">
    <location>
        <begin position="18"/>
        <end position="290"/>
    </location>
</feature>
<dbReference type="GO" id="GO:0005829">
    <property type="term" value="C:cytosol"/>
    <property type="evidence" value="ECO:0007669"/>
    <property type="project" value="TreeGrafter"/>
</dbReference>
<keyword evidence="4" id="KW-0418">Kinase</keyword>
<dbReference type="SUPFAM" id="SSF53613">
    <property type="entry name" value="Ribokinase-like"/>
    <property type="match status" value="1"/>
</dbReference>
<reference evidence="9 10" key="1">
    <citation type="journal article" date="2020" name="Cell Host Microbe">
        <title>Functional and Genomic Variation between Human-Derived Isolates of Lachnospiraceae Reveals Inter- and Intra-Species Diversity.</title>
        <authorList>
            <person name="Sorbara M.T."/>
            <person name="Littmann E.R."/>
            <person name="Fontana E."/>
            <person name="Moody T.U."/>
            <person name="Kohout C.E."/>
            <person name="Gjonbalaj M."/>
            <person name="Eaton V."/>
            <person name="Seok R."/>
            <person name="Leiner I.M."/>
            <person name="Pamer E.G."/>
        </authorList>
    </citation>
    <scope>NUCLEOTIDE SEQUENCE [LARGE SCALE GENOMIC DNA]</scope>
    <source>
        <strain evidence="9 10">MSK.1.17</strain>
    </source>
</reference>
<dbReference type="EMBL" id="JAKNGE010000010">
    <property type="protein sequence ID" value="MCG4745728.1"/>
    <property type="molecule type" value="Genomic_DNA"/>
</dbReference>
<dbReference type="CDD" id="cd01164">
    <property type="entry name" value="FruK_PfkB_like"/>
    <property type="match status" value="1"/>
</dbReference>
<dbReference type="RefSeq" id="WP_117555389.1">
    <property type="nucleotide sequence ID" value="NZ_BAABZL010000001.1"/>
</dbReference>
<dbReference type="Proteomes" id="UP001299608">
    <property type="component" value="Unassembled WGS sequence"/>
</dbReference>
<proteinExistence type="inferred from homology"/>
<evidence type="ECO:0000313" key="10">
    <source>
        <dbReference type="Proteomes" id="UP000669239"/>
    </source>
</evidence>
<gene>
    <name evidence="8" type="primary">pfkB</name>
    <name evidence="9" type="ORF">G5B36_17665</name>
    <name evidence="8" type="ORF">L0N08_09930</name>
</gene>
<evidence type="ECO:0000313" key="11">
    <source>
        <dbReference type="Proteomes" id="UP001299608"/>
    </source>
</evidence>
<evidence type="ECO:0000259" key="7">
    <source>
        <dbReference type="Pfam" id="PF00294"/>
    </source>
</evidence>
<evidence type="ECO:0000256" key="6">
    <source>
        <dbReference type="PIRNR" id="PIRNR000535"/>
    </source>
</evidence>
<dbReference type="AlphaFoldDB" id="A0AAW5BQX3"/>
<dbReference type="PANTHER" id="PTHR46566">
    <property type="entry name" value="1-PHOSPHOFRUCTOKINASE-RELATED"/>
    <property type="match status" value="1"/>
</dbReference>
<evidence type="ECO:0000256" key="1">
    <source>
        <dbReference type="ARBA" id="ARBA00005380"/>
    </source>
</evidence>
<evidence type="ECO:0000313" key="8">
    <source>
        <dbReference type="EMBL" id="MCG4745728.1"/>
    </source>
</evidence>
<evidence type="ECO:0000313" key="9">
    <source>
        <dbReference type="EMBL" id="NSJ50516.1"/>
    </source>
</evidence>
<comment type="caution">
    <text evidence="8">The sequence shown here is derived from an EMBL/GenBank/DDBJ whole genome shotgun (WGS) entry which is preliminary data.</text>
</comment>
<dbReference type="FunFam" id="3.40.1190.20:FF:000001">
    <property type="entry name" value="Phosphofructokinase"/>
    <property type="match status" value="1"/>
</dbReference>
<dbReference type="NCBIfam" id="TIGR03168">
    <property type="entry name" value="1-PFK"/>
    <property type="match status" value="1"/>
</dbReference>
<dbReference type="GO" id="GO:0016052">
    <property type="term" value="P:carbohydrate catabolic process"/>
    <property type="evidence" value="ECO:0007669"/>
    <property type="project" value="UniProtKB-ARBA"/>
</dbReference>
<dbReference type="InterPro" id="IPR011611">
    <property type="entry name" value="PfkB_dom"/>
</dbReference>
<dbReference type="InterPro" id="IPR017583">
    <property type="entry name" value="Tagatose/fructose_Pkinase"/>
</dbReference>
<dbReference type="Proteomes" id="UP000669239">
    <property type="component" value="Unassembled WGS sequence"/>
</dbReference>
<dbReference type="InterPro" id="IPR029056">
    <property type="entry name" value="Ribokinase-like"/>
</dbReference>
<dbReference type="Pfam" id="PF00294">
    <property type="entry name" value="PfkB"/>
    <property type="match status" value="1"/>
</dbReference>
<dbReference type="Gene3D" id="3.40.1190.20">
    <property type="match status" value="1"/>
</dbReference>
<keyword evidence="2 6" id="KW-0808">Transferase</keyword>
<evidence type="ECO:0000256" key="3">
    <source>
        <dbReference type="ARBA" id="ARBA00022741"/>
    </source>
</evidence>
<dbReference type="GO" id="GO:0005524">
    <property type="term" value="F:ATP binding"/>
    <property type="evidence" value="ECO:0007669"/>
    <property type="project" value="UniProtKB-KW"/>
</dbReference>
<dbReference type="GO" id="GO:0044281">
    <property type="term" value="P:small molecule metabolic process"/>
    <property type="evidence" value="ECO:0007669"/>
    <property type="project" value="UniProtKB-ARBA"/>
</dbReference>
<dbReference type="GeneID" id="97205030"/>
<dbReference type="GO" id="GO:0005988">
    <property type="term" value="P:lactose metabolic process"/>
    <property type="evidence" value="ECO:0007669"/>
    <property type="project" value="UniProtKB-KW"/>
</dbReference>
<keyword evidence="6" id="KW-0423">Lactose metabolism</keyword>
<comment type="similarity">
    <text evidence="1">Belongs to the carbohydrate kinase pfkB family.</text>
</comment>
<dbReference type="GO" id="GO:0008662">
    <property type="term" value="F:1-phosphofructokinase activity"/>
    <property type="evidence" value="ECO:0007669"/>
    <property type="project" value="InterPro"/>
</dbReference>
<sequence length="316" mass="34451">MIATVTLNAAIDKRYVIEKLQPGEVLRLEECSYSAGGKGINVSRVARLSGEEVFAMGFIGGCSGGYIIEELKKLDIECDFTQAEGETRSCINLFEKASKRQTEFLEPGVTVMSDQKKLFLETYKKGIAACPVVVISGSAPKGIEPEFYRKLIRIAKNMGKKVILDTSGNLLKEGICEKPYLVKPNRKELEDLMGKKFSDNRKLLKAAMKIKDQGVEIVVVSLGRYGAVAVTSEGVYTGIAPDIPVVNTVGCGDSMVAAFAAGCAHALPVREMLRYGLAFAAANAVNEKTGFFLHEDYLNLLERVEVRGPEKPIDLI</sequence>
<keyword evidence="3 6" id="KW-0547">Nucleotide-binding</keyword>
<dbReference type="NCBIfam" id="TIGR03828">
    <property type="entry name" value="pfkB"/>
    <property type="match status" value="1"/>
</dbReference>
<evidence type="ECO:0000256" key="2">
    <source>
        <dbReference type="ARBA" id="ARBA00022679"/>
    </source>
</evidence>
<comment type="similarity">
    <text evidence="6">Belongs to the carbohydrate kinase PfkB family. LacC subfamily.</text>
</comment>
<dbReference type="PANTHER" id="PTHR46566:SF2">
    <property type="entry name" value="ATP-DEPENDENT 6-PHOSPHOFRUCTOKINASE ISOZYME 2"/>
    <property type="match status" value="1"/>
</dbReference>
<protein>
    <recommendedName>
        <fullName evidence="6">Tagatose-6-phosphate kinase</fullName>
        <ecNumber evidence="6">2.7.1.144</ecNumber>
    </recommendedName>
</protein>
<accession>A0AAW5BQX3</accession>